<dbReference type="EMBL" id="JACEIK010008298">
    <property type="protein sequence ID" value="MCE3051244.1"/>
    <property type="molecule type" value="Genomic_DNA"/>
</dbReference>
<sequence length="84" mass="8743">MVGSSAPAGPSGPGEKMGRGQGRGKAATPDCAYPHPRIFALDSPVVSDNPNGGGERRGGAAPGVRFQWLSNRKIERKKESGGRR</sequence>
<comment type="caution">
    <text evidence="2">The sequence shown here is derived from an EMBL/GenBank/DDBJ whole genome shotgun (WGS) entry which is preliminary data.</text>
</comment>
<dbReference type="Proteomes" id="UP000823775">
    <property type="component" value="Unassembled WGS sequence"/>
</dbReference>
<feature type="region of interest" description="Disordered" evidence="1">
    <location>
        <begin position="1"/>
        <end position="84"/>
    </location>
</feature>
<evidence type="ECO:0000313" key="3">
    <source>
        <dbReference type="Proteomes" id="UP000823775"/>
    </source>
</evidence>
<evidence type="ECO:0000313" key="2">
    <source>
        <dbReference type="EMBL" id="MCE3051244.1"/>
    </source>
</evidence>
<reference evidence="2 3" key="1">
    <citation type="journal article" date="2021" name="BMC Genomics">
        <title>Datura genome reveals duplications of psychoactive alkaloid biosynthetic genes and high mutation rate following tissue culture.</title>
        <authorList>
            <person name="Rajewski A."/>
            <person name="Carter-House D."/>
            <person name="Stajich J."/>
            <person name="Litt A."/>
        </authorList>
    </citation>
    <scope>NUCLEOTIDE SEQUENCE [LARGE SCALE GENOMIC DNA]</scope>
    <source>
        <strain evidence="2">AR-01</strain>
    </source>
</reference>
<evidence type="ECO:0000256" key="1">
    <source>
        <dbReference type="SAM" id="MobiDB-lite"/>
    </source>
</evidence>
<organism evidence="2 3">
    <name type="scientific">Datura stramonium</name>
    <name type="common">Jimsonweed</name>
    <name type="synonym">Common thornapple</name>
    <dbReference type="NCBI Taxonomy" id="4076"/>
    <lineage>
        <taxon>Eukaryota</taxon>
        <taxon>Viridiplantae</taxon>
        <taxon>Streptophyta</taxon>
        <taxon>Embryophyta</taxon>
        <taxon>Tracheophyta</taxon>
        <taxon>Spermatophyta</taxon>
        <taxon>Magnoliopsida</taxon>
        <taxon>eudicotyledons</taxon>
        <taxon>Gunneridae</taxon>
        <taxon>Pentapetalae</taxon>
        <taxon>asterids</taxon>
        <taxon>lamiids</taxon>
        <taxon>Solanales</taxon>
        <taxon>Solanaceae</taxon>
        <taxon>Solanoideae</taxon>
        <taxon>Datureae</taxon>
        <taxon>Datura</taxon>
    </lineage>
</organism>
<accession>A0ABS8WQ07</accession>
<feature type="compositionally biased region" description="Basic and acidic residues" evidence="1">
    <location>
        <begin position="72"/>
        <end position="84"/>
    </location>
</feature>
<protein>
    <submittedName>
        <fullName evidence="2">Uncharacterized protein</fullName>
    </submittedName>
</protein>
<keyword evidence="3" id="KW-1185">Reference proteome</keyword>
<name>A0ABS8WQ07_DATST</name>
<gene>
    <name evidence="2" type="ORF">HAX54_049177</name>
</gene>
<proteinExistence type="predicted"/>